<accession>A0ABT9UY91</accession>
<keyword evidence="2" id="KW-0472">Membrane</keyword>
<feature type="domain" description="HTH cro/C1-type" evidence="3">
    <location>
        <begin position="7"/>
        <end position="61"/>
    </location>
</feature>
<evidence type="ECO:0000256" key="1">
    <source>
        <dbReference type="ARBA" id="ARBA00023125"/>
    </source>
</evidence>
<evidence type="ECO:0000313" key="5">
    <source>
        <dbReference type="Proteomes" id="UP001228504"/>
    </source>
</evidence>
<dbReference type="PROSITE" id="PS50943">
    <property type="entry name" value="HTH_CROC1"/>
    <property type="match status" value="1"/>
</dbReference>
<dbReference type="InterPro" id="IPR001387">
    <property type="entry name" value="Cro/C1-type_HTH"/>
</dbReference>
<dbReference type="RefSeq" id="WP_307488360.1">
    <property type="nucleotide sequence ID" value="NZ_JAUSUF010000023.1"/>
</dbReference>
<keyword evidence="1" id="KW-0238">DNA-binding</keyword>
<organism evidence="4 5">
    <name type="scientific">Eubacterium multiforme</name>
    <dbReference type="NCBI Taxonomy" id="83339"/>
    <lineage>
        <taxon>Bacteria</taxon>
        <taxon>Bacillati</taxon>
        <taxon>Bacillota</taxon>
        <taxon>Clostridia</taxon>
        <taxon>Eubacteriales</taxon>
        <taxon>Eubacteriaceae</taxon>
        <taxon>Eubacterium</taxon>
    </lineage>
</organism>
<name>A0ABT9UY91_9FIRM</name>
<dbReference type="InterPro" id="IPR010982">
    <property type="entry name" value="Lambda_DNA-bd_dom_sf"/>
</dbReference>
<reference evidence="4 5" key="1">
    <citation type="submission" date="2023-07" db="EMBL/GenBank/DDBJ databases">
        <title>Genomic Encyclopedia of Type Strains, Phase IV (KMG-IV): sequencing the most valuable type-strain genomes for metagenomic binning, comparative biology and taxonomic classification.</title>
        <authorList>
            <person name="Goeker M."/>
        </authorList>
    </citation>
    <scope>NUCLEOTIDE SEQUENCE [LARGE SCALE GENOMIC DNA]</scope>
    <source>
        <strain evidence="4 5">DSM 20694</strain>
    </source>
</reference>
<evidence type="ECO:0000256" key="2">
    <source>
        <dbReference type="SAM" id="Phobius"/>
    </source>
</evidence>
<dbReference type="CDD" id="cd00093">
    <property type="entry name" value="HTH_XRE"/>
    <property type="match status" value="1"/>
</dbReference>
<evidence type="ECO:0000259" key="3">
    <source>
        <dbReference type="PROSITE" id="PS50943"/>
    </source>
</evidence>
<feature type="transmembrane region" description="Helical" evidence="2">
    <location>
        <begin position="169"/>
        <end position="190"/>
    </location>
</feature>
<dbReference type="SMART" id="SM00530">
    <property type="entry name" value="HTH_XRE"/>
    <property type="match status" value="1"/>
</dbReference>
<dbReference type="Pfam" id="PF01381">
    <property type="entry name" value="HTH_3"/>
    <property type="match status" value="1"/>
</dbReference>
<dbReference type="Gene3D" id="1.10.260.40">
    <property type="entry name" value="lambda repressor-like DNA-binding domains"/>
    <property type="match status" value="1"/>
</dbReference>
<keyword evidence="5" id="KW-1185">Reference proteome</keyword>
<comment type="caution">
    <text evidence="4">The sequence shown here is derived from an EMBL/GenBank/DDBJ whole genome shotgun (WGS) entry which is preliminary data.</text>
</comment>
<keyword evidence="2" id="KW-0812">Transmembrane</keyword>
<dbReference type="PANTHER" id="PTHR46558">
    <property type="entry name" value="TRACRIPTIONAL REGULATORY PROTEIN-RELATED-RELATED"/>
    <property type="match status" value="1"/>
</dbReference>
<evidence type="ECO:0000313" key="4">
    <source>
        <dbReference type="EMBL" id="MDQ0151280.1"/>
    </source>
</evidence>
<feature type="transmembrane region" description="Helical" evidence="2">
    <location>
        <begin position="83"/>
        <end position="102"/>
    </location>
</feature>
<sequence>MDISKQIKKYRLDLKLSQEDLAEKVFVTRQTISNWENGKNYPDINSLVLLSTLFGVSLDILVKGDLEEMKEEIKTEDIKKFNHDGIVFTVLLITTVVLAVPLFLYLNFIGIVIWLVLYGITMYYAKGIEKQKKTHDIQTYREIIAFTEGKKLDQIEKRCEAGKRPYQKAFLVICSGLIALVVTIGMYFLFRLIQ</sequence>
<protein>
    <submittedName>
        <fullName evidence="4">Transcriptional regulator with XRE-family HTH domain</fullName>
    </submittedName>
</protein>
<dbReference type="SUPFAM" id="SSF47413">
    <property type="entry name" value="lambda repressor-like DNA-binding domains"/>
    <property type="match status" value="1"/>
</dbReference>
<gene>
    <name evidence="4" type="ORF">J2S18_003263</name>
</gene>
<feature type="transmembrane region" description="Helical" evidence="2">
    <location>
        <begin position="108"/>
        <end position="125"/>
    </location>
</feature>
<proteinExistence type="predicted"/>
<dbReference type="EMBL" id="JAUSUF010000023">
    <property type="protein sequence ID" value="MDQ0151280.1"/>
    <property type="molecule type" value="Genomic_DNA"/>
</dbReference>
<keyword evidence="2" id="KW-1133">Transmembrane helix</keyword>
<dbReference type="Proteomes" id="UP001228504">
    <property type="component" value="Unassembled WGS sequence"/>
</dbReference>
<dbReference type="PANTHER" id="PTHR46558:SF15">
    <property type="entry name" value="HELIX-TURN-HELIX DOMAIN PROTEIN"/>
    <property type="match status" value="1"/>
</dbReference>